<dbReference type="InterPro" id="IPR019639">
    <property type="entry name" value="DUF2505"/>
</dbReference>
<dbReference type="OrthoDB" id="4230002at2"/>
<accession>A0A2S9XH53</accession>
<sequence>MQRRELDHEIHCPPARLWQLYFDDAFNVEMYEAGLGFPSCKIAERTDDGETLHRRMVMIPKLEMPRAVAKLVGDKVGYEEIGDWVRSEGVFRWRLLLAAFGDKVRVAGTMRVVASGEARCRRLVEFEVEAKIFGVGALVEKTALNNTVDGWNASAAWINGYLARTSA</sequence>
<evidence type="ECO:0000313" key="1">
    <source>
        <dbReference type="EMBL" id="PRP92214.1"/>
    </source>
</evidence>
<dbReference type="Pfam" id="PF10698">
    <property type="entry name" value="DUF2505"/>
    <property type="match status" value="1"/>
</dbReference>
<comment type="caution">
    <text evidence="1">The sequence shown here is derived from an EMBL/GenBank/DDBJ whole genome shotgun (WGS) entry which is preliminary data.</text>
</comment>
<gene>
    <name evidence="1" type="ORF">ENSA5_50620</name>
</gene>
<evidence type="ECO:0008006" key="3">
    <source>
        <dbReference type="Google" id="ProtNLM"/>
    </source>
</evidence>
<dbReference type="EMBL" id="PVNK01000219">
    <property type="protein sequence ID" value="PRP92214.1"/>
    <property type="molecule type" value="Genomic_DNA"/>
</dbReference>
<reference evidence="1 2" key="1">
    <citation type="submission" date="2018-03" db="EMBL/GenBank/DDBJ databases">
        <title>Draft Genome Sequences of the Obligatory Marine Myxobacteria Enhygromyxa salina SWB005.</title>
        <authorList>
            <person name="Poehlein A."/>
            <person name="Moghaddam J.A."/>
            <person name="Harms H."/>
            <person name="Alanjari M."/>
            <person name="Koenig G.M."/>
            <person name="Daniel R."/>
            <person name="Schaeberle T.F."/>
        </authorList>
    </citation>
    <scope>NUCLEOTIDE SEQUENCE [LARGE SCALE GENOMIC DNA]</scope>
    <source>
        <strain evidence="1 2">SWB005</strain>
    </source>
</reference>
<protein>
    <recommendedName>
        <fullName evidence="3">DUF2505 domain-containing protein</fullName>
    </recommendedName>
</protein>
<proteinExistence type="predicted"/>
<dbReference type="SUPFAM" id="SSF55961">
    <property type="entry name" value="Bet v1-like"/>
    <property type="match status" value="1"/>
</dbReference>
<evidence type="ECO:0000313" key="2">
    <source>
        <dbReference type="Proteomes" id="UP000237968"/>
    </source>
</evidence>
<dbReference type="Proteomes" id="UP000237968">
    <property type="component" value="Unassembled WGS sequence"/>
</dbReference>
<keyword evidence="2" id="KW-1185">Reference proteome</keyword>
<name>A0A2S9XH53_9BACT</name>
<dbReference type="RefSeq" id="WP_106394305.1">
    <property type="nucleotide sequence ID" value="NZ_PVNK01000219.1"/>
</dbReference>
<organism evidence="1 2">
    <name type="scientific">Enhygromyxa salina</name>
    <dbReference type="NCBI Taxonomy" id="215803"/>
    <lineage>
        <taxon>Bacteria</taxon>
        <taxon>Pseudomonadati</taxon>
        <taxon>Myxococcota</taxon>
        <taxon>Polyangia</taxon>
        <taxon>Nannocystales</taxon>
        <taxon>Nannocystaceae</taxon>
        <taxon>Enhygromyxa</taxon>
    </lineage>
</organism>
<dbReference type="AlphaFoldDB" id="A0A2S9XH53"/>